<dbReference type="RefSeq" id="WP_157302024.1">
    <property type="nucleotide sequence ID" value="NZ_BAAAZB010000015.1"/>
</dbReference>
<dbReference type="SUPFAM" id="SSF52490">
    <property type="entry name" value="Tubulin nucleotide-binding domain-like"/>
    <property type="match status" value="1"/>
</dbReference>
<dbReference type="OrthoDB" id="844533at2"/>
<dbReference type="EMBL" id="WRXO01000007">
    <property type="protein sequence ID" value="MVT43413.1"/>
    <property type="molecule type" value="Genomic_DNA"/>
</dbReference>
<dbReference type="AlphaFoldDB" id="A0A6N8JDV7"/>
<comment type="caution">
    <text evidence="1">The sequence shown here is derived from an EMBL/GenBank/DDBJ whole genome shotgun (WGS) entry which is preliminary data.</text>
</comment>
<reference evidence="1 2" key="1">
    <citation type="submission" date="2019-12" db="EMBL/GenBank/DDBJ databases">
        <title>The draft genomic sequence of strain Chitinophaga oryziterrae JCM 16595.</title>
        <authorList>
            <person name="Zhang X."/>
        </authorList>
    </citation>
    <scope>NUCLEOTIDE SEQUENCE [LARGE SCALE GENOMIC DNA]</scope>
    <source>
        <strain evidence="1 2">JCM 16595</strain>
    </source>
</reference>
<gene>
    <name evidence="1" type="ORF">GO495_22635</name>
</gene>
<accession>A0A6N8JDV7</accession>
<organism evidence="1 2">
    <name type="scientific">Chitinophaga oryziterrae</name>
    <dbReference type="NCBI Taxonomy" id="1031224"/>
    <lineage>
        <taxon>Bacteria</taxon>
        <taxon>Pseudomonadati</taxon>
        <taxon>Bacteroidota</taxon>
        <taxon>Chitinophagia</taxon>
        <taxon>Chitinophagales</taxon>
        <taxon>Chitinophagaceae</taxon>
        <taxon>Chitinophaga</taxon>
    </lineage>
</organism>
<evidence type="ECO:0000313" key="1">
    <source>
        <dbReference type="EMBL" id="MVT43413.1"/>
    </source>
</evidence>
<protein>
    <submittedName>
        <fullName evidence="1">Uncharacterized protein</fullName>
    </submittedName>
</protein>
<dbReference type="Gene3D" id="3.40.50.1440">
    <property type="entry name" value="Tubulin/FtsZ, GTPase domain"/>
    <property type="match status" value="1"/>
</dbReference>
<proteinExistence type="predicted"/>
<keyword evidence="2" id="KW-1185">Reference proteome</keyword>
<evidence type="ECO:0000313" key="2">
    <source>
        <dbReference type="Proteomes" id="UP000468388"/>
    </source>
</evidence>
<dbReference type="Proteomes" id="UP000468388">
    <property type="component" value="Unassembled WGS sequence"/>
</dbReference>
<name>A0A6N8JDV7_9BACT</name>
<sequence length="495" mass="55166">MAKLFLFAIGGTGSRVVKALTMLMAAGVQIMNTDAIVPIIIDPDISNGDLTRTIELLKTYKKIREKGASDSSDFFKTMITSLDELGDAGFLSDNFKFDIDGVKEQLFKEFIGYSELDKNNKAFASLLFSTANLNADMEVGFKGNPNIGSVVLNKFKDAPFFRKFASNFEEQDRVFIISSIFGGTGAAGFPLLLKNIRDATPPIPRHYYLQRAKVGAVTVLPYFGVDKINGVTIDSNSFISKTKAALSYYAHNMTAESTRAINALYYIGDKVTNDQKGADGSNEQRNKAHFVELAAALSIIDFMSLEDNKLQVSDDRKAVNPKYFEFGLGKESMNITFPDLPRQTYDLVTKPLTRFSLFRSFMDNHYEEFAGKKGEAWANHGNNKLTPEELEGRYLAAITVFNRHYTEWLNEMAHSNVGFSAIDTERKGKDIYNLVNGMPNKKDFLKRVLDSSGVDNYLKVLSKSEPGLDHLNSTRKLLALFSATTAVIINKELNL</sequence>
<dbReference type="InterPro" id="IPR036525">
    <property type="entry name" value="Tubulin/FtsZ_GTPase_sf"/>
</dbReference>